<proteinExistence type="predicted"/>
<reference evidence="5" key="1">
    <citation type="submission" date="2013-08" db="EMBL/GenBank/DDBJ databases">
        <authorList>
            <person name="Mendez C."/>
            <person name="Richter M."/>
            <person name="Ferrer M."/>
            <person name="Sanchez J."/>
        </authorList>
    </citation>
    <scope>NUCLEOTIDE SEQUENCE</scope>
</reference>
<protein>
    <submittedName>
        <fullName evidence="5">Heat-inducible transcription repressor HrcA</fullName>
    </submittedName>
</protein>
<keyword evidence="4" id="KW-0804">Transcription</keyword>
<evidence type="ECO:0000256" key="2">
    <source>
        <dbReference type="ARBA" id="ARBA00023015"/>
    </source>
</evidence>
<evidence type="ECO:0000256" key="1">
    <source>
        <dbReference type="ARBA" id="ARBA00022491"/>
    </source>
</evidence>
<keyword evidence="3" id="KW-0346">Stress response</keyword>
<reference evidence="5" key="2">
    <citation type="journal article" date="2014" name="ISME J.">
        <title>Microbial stratification in low pH oxic and suboxic macroscopic growths along an acid mine drainage.</title>
        <authorList>
            <person name="Mendez-Garcia C."/>
            <person name="Mesa V."/>
            <person name="Sprenger R.R."/>
            <person name="Richter M."/>
            <person name="Diez M.S."/>
            <person name="Solano J."/>
            <person name="Bargiela R."/>
            <person name="Golyshina O.V."/>
            <person name="Manteca A."/>
            <person name="Ramos J.L."/>
            <person name="Gallego J.R."/>
            <person name="Llorente I."/>
            <person name="Martins Dos Santos V.A."/>
            <person name="Jensen O.N."/>
            <person name="Pelaez A.I."/>
            <person name="Sanchez J."/>
            <person name="Ferrer M."/>
        </authorList>
    </citation>
    <scope>NUCLEOTIDE SEQUENCE</scope>
</reference>
<accession>T0ZC63</accession>
<evidence type="ECO:0000313" key="5">
    <source>
        <dbReference type="EMBL" id="EQD41687.1"/>
    </source>
</evidence>
<organism evidence="5">
    <name type="scientific">mine drainage metagenome</name>
    <dbReference type="NCBI Taxonomy" id="410659"/>
    <lineage>
        <taxon>unclassified sequences</taxon>
        <taxon>metagenomes</taxon>
        <taxon>ecological metagenomes</taxon>
    </lineage>
</organism>
<dbReference type="Gene3D" id="1.10.10.10">
    <property type="entry name" value="Winged helix-like DNA-binding domain superfamily/Winged helix DNA-binding domain"/>
    <property type="match status" value="1"/>
</dbReference>
<name>T0ZC63_9ZZZZ</name>
<dbReference type="InterPro" id="IPR002571">
    <property type="entry name" value="HrcA"/>
</dbReference>
<dbReference type="InterPro" id="IPR036390">
    <property type="entry name" value="WH_DNA-bd_sf"/>
</dbReference>
<keyword evidence="1" id="KW-0678">Repressor</keyword>
<evidence type="ECO:0000256" key="3">
    <source>
        <dbReference type="ARBA" id="ARBA00023016"/>
    </source>
</evidence>
<dbReference type="AlphaFoldDB" id="T0ZC63"/>
<dbReference type="PANTHER" id="PTHR34824">
    <property type="entry name" value="HEAT-INDUCIBLE TRANSCRIPTION REPRESSOR HRCA"/>
    <property type="match status" value="1"/>
</dbReference>
<dbReference type="SUPFAM" id="SSF46785">
    <property type="entry name" value="Winged helix' DNA-binding domain"/>
    <property type="match status" value="1"/>
</dbReference>
<dbReference type="PANTHER" id="PTHR34824:SF1">
    <property type="entry name" value="HEAT-INDUCIBLE TRANSCRIPTION REPRESSOR HRCA"/>
    <property type="match status" value="1"/>
</dbReference>
<keyword evidence="2" id="KW-0805">Transcription regulation</keyword>
<dbReference type="GO" id="GO:0003677">
    <property type="term" value="F:DNA binding"/>
    <property type="evidence" value="ECO:0007669"/>
    <property type="project" value="InterPro"/>
</dbReference>
<comment type="caution">
    <text evidence="5">The sequence shown here is derived from an EMBL/GenBank/DDBJ whole genome shotgun (WGS) entry which is preliminary data.</text>
</comment>
<sequence length="79" mass="8333">MVRHSAIPPGEQLDSRKATILEAVVAEYIDTAQPVGSSAVAATTDLDVSPATVRSEMVTLEREGYLAQPHTSAGRVPTD</sequence>
<feature type="non-terminal residue" evidence="5">
    <location>
        <position position="79"/>
    </location>
</feature>
<dbReference type="EMBL" id="AUZY01009554">
    <property type="protein sequence ID" value="EQD41687.1"/>
    <property type="molecule type" value="Genomic_DNA"/>
</dbReference>
<gene>
    <name evidence="5" type="ORF">B1B_14423</name>
</gene>
<dbReference type="GO" id="GO:0045892">
    <property type="term" value="P:negative regulation of DNA-templated transcription"/>
    <property type="evidence" value="ECO:0007669"/>
    <property type="project" value="TreeGrafter"/>
</dbReference>
<evidence type="ECO:0000256" key="4">
    <source>
        <dbReference type="ARBA" id="ARBA00023163"/>
    </source>
</evidence>
<dbReference type="InterPro" id="IPR036388">
    <property type="entry name" value="WH-like_DNA-bd_sf"/>
</dbReference>